<dbReference type="InterPro" id="IPR037185">
    <property type="entry name" value="EmrE-like"/>
</dbReference>
<dbReference type="GO" id="GO:0022857">
    <property type="term" value="F:transmembrane transporter activity"/>
    <property type="evidence" value="ECO:0007669"/>
    <property type="project" value="InterPro"/>
</dbReference>
<comment type="similarity">
    <text evidence="2 6">Belongs to the drug/metabolite transporter (DMT) superfamily. Plant drug/metabolite exporter (P-DME) (TC 2.A.7.4) family.</text>
</comment>
<feature type="transmembrane region" description="Helical" evidence="6">
    <location>
        <begin position="184"/>
        <end position="204"/>
    </location>
</feature>
<evidence type="ECO:0000259" key="7">
    <source>
        <dbReference type="Pfam" id="PF00892"/>
    </source>
</evidence>
<dbReference type="GO" id="GO:0016020">
    <property type="term" value="C:membrane"/>
    <property type="evidence" value="ECO:0007669"/>
    <property type="project" value="UniProtKB-SubCell"/>
</dbReference>
<feature type="domain" description="EamA" evidence="7">
    <location>
        <begin position="30"/>
        <end position="154"/>
    </location>
</feature>
<sequence>EAERKMVSEGATVAAAIVAIELVDIGGDTLMKSANNDGMSIFIFIVYSNLFALCFLLPSSLFYHRKRAPPPISKSIFCRLFLLSCIRTSVQIFMNIGIGYSSPALASAMMDLVPAFTFILALISRMEILNLKEHRSQVKVISIVVCIAGALTVTLYKGMPLLSDAFPDIEMGAIGINMSEKSDWLVGAFLLVTATFFISIVFIVQTWIIRDYPEELLVTTICCCFVVILSSIVALMVEGNSKAWKLKLDKKLVSVCYSAIFIVSTRNIVNAWACRKKGPIFLAIFNPLRVVLALGMGVIFLGDNLYLGSMIGAAIIVIGFYGVMWAQAQEKHMISETNILSSSSSPLLSTKA</sequence>
<dbReference type="Pfam" id="PF00892">
    <property type="entry name" value="EamA"/>
    <property type="match status" value="2"/>
</dbReference>
<evidence type="ECO:0000256" key="1">
    <source>
        <dbReference type="ARBA" id="ARBA00004141"/>
    </source>
</evidence>
<feature type="transmembrane region" description="Helical" evidence="6">
    <location>
        <begin position="252"/>
        <end position="273"/>
    </location>
</feature>
<evidence type="ECO:0000256" key="6">
    <source>
        <dbReference type="RuleBase" id="RU363077"/>
    </source>
</evidence>
<keyword evidence="5 6" id="KW-0472">Membrane</keyword>
<dbReference type="InterPro" id="IPR030184">
    <property type="entry name" value="WAT1-related"/>
</dbReference>
<feature type="transmembrane region" description="Helical" evidence="6">
    <location>
        <begin position="76"/>
        <end position="98"/>
    </location>
</feature>
<dbReference type="InterPro" id="IPR000620">
    <property type="entry name" value="EamA_dom"/>
</dbReference>
<keyword evidence="4 6" id="KW-1133">Transmembrane helix</keyword>
<comment type="subcellular location">
    <subcellularLocation>
        <location evidence="1 6">Membrane</location>
        <topology evidence="1 6">Multi-pass membrane protein</topology>
    </subcellularLocation>
</comment>
<evidence type="ECO:0000256" key="2">
    <source>
        <dbReference type="ARBA" id="ARBA00007635"/>
    </source>
</evidence>
<dbReference type="Gramene" id="Psat02G0322700-T1">
    <property type="protein sequence ID" value="KAI5437027.1"/>
    <property type="gene ID" value="KIW84_023227"/>
</dbReference>
<keyword evidence="9" id="KW-1185">Reference proteome</keyword>
<feature type="transmembrane region" description="Helical" evidence="6">
    <location>
        <begin position="41"/>
        <end position="64"/>
    </location>
</feature>
<feature type="transmembrane region" description="Helical" evidence="6">
    <location>
        <begin position="306"/>
        <end position="326"/>
    </location>
</feature>
<evidence type="ECO:0000313" key="9">
    <source>
        <dbReference type="Proteomes" id="UP001058974"/>
    </source>
</evidence>
<comment type="caution">
    <text evidence="8">The sequence shown here is derived from an EMBL/GenBank/DDBJ whole genome shotgun (WGS) entry which is preliminary data.</text>
</comment>
<proteinExistence type="inferred from homology"/>
<name>A0A9D4YCF7_PEA</name>
<gene>
    <name evidence="8" type="ORF">KIW84_023227</name>
</gene>
<evidence type="ECO:0000256" key="4">
    <source>
        <dbReference type="ARBA" id="ARBA00022989"/>
    </source>
</evidence>
<dbReference type="PANTHER" id="PTHR31218">
    <property type="entry name" value="WAT1-RELATED PROTEIN"/>
    <property type="match status" value="1"/>
</dbReference>
<reference evidence="8 9" key="1">
    <citation type="journal article" date="2022" name="Nat. Genet.">
        <title>Improved pea reference genome and pan-genome highlight genomic features and evolutionary characteristics.</title>
        <authorList>
            <person name="Yang T."/>
            <person name="Liu R."/>
            <person name="Luo Y."/>
            <person name="Hu S."/>
            <person name="Wang D."/>
            <person name="Wang C."/>
            <person name="Pandey M.K."/>
            <person name="Ge S."/>
            <person name="Xu Q."/>
            <person name="Li N."/>
            <person name="Li G."/>
            <person name="Huang Y."/>
            <person name="Saxena R.K."/>
            <person name="Ji Y."/>
            <person name="Li M."/>
            <person name="Yan X."/>
            <person name="He Y."/>
            <person name="Liu Y."/>
            <person name="Wang X."/>
            <person name="Xiang C."/>
            <person name="Varshney R.K."/>
            <person name="Ding H."/>
            <person name="Gao S."/>
            <person name="Zong X."/>
        </authorList>
    </citation>
    <scope>NUCLEOTIDE SEQUENCE [LARGE SCALE GENOMIC DNA]</scope>
    <source>
        <strain evidence="8 9">cv. Zhongwan 6</strain>
    </source>
</reference>
<feature type="transmembrane region" description="Helical" evidence="6">
    <location>
        <begin position="104"/>
        <end position="124"/>
    </location>
</feature>
<accession>A0A9D4YCF7</accession>
<evidence type="ECO:0000256" key="5">
    <source>
        <dbReference type="ARBA" id="ARBA00023136"/>
    </source>
</evidence>
<keyword evidence="3 6" id="KW-0812">Transmembrane</keyword>
<evidence type="ECO:0000313" key="8">
    <source>
        <dbReference type="EMBL" id="KAI5437027.1"/>
    </source>
</evidence>
<feature type="transmembrane region" description="Helical" evidence="6">
    <location>
        <begin position="280"/>
        <end position="300"/>
    </location>
</feature>
<feature type="domain" description="EamA" evidence="7">
    <location>
        <begin position="186"/>
        <end position="324"/>
    </location>
</feature>
<evidence type="ECO:0000256" key="3">
    <source>
        <dbReference type="ARBA" id="ARBA00022692"/>
    </source>
</evidence>
<organism evidence="8 9">
    <name type="scientific">Pisum sativum</name>
    <name type="common">Garden pea</name>
    <name type="synonym">Lathyrus oleraceus</name>
    <dbReference type="NCBI Taxonomy" id="3888"/>
    <lineage>
        <taxon>Eukaryota</taxon>
        <taxon>Viridiplantae</taxon>
        <taxon>Streptophyta</taxon>
        <taxon>Embryophyta</taxon>
        <taxon>Tracheophyta</taxon>
        <taxon>Spermatophyta</taxon>
        <taxon>Magnoliopsida</taxon>
        <taxon>eudicotyledons</taxon>
        <taxon>Gunneridae</taxon>
        <taxon>Pentapetalae</taxon>
        <taxon>rosids</taxon>
        <taxon>fabids</taxon>
        <taxon>Fabales</taxon>
        <taxon>Fabaceae</taxon>
        <taxon>Papilionoideae</taxon>
        <taxon>50 kb inversion clade</taxon>
        <taxon>NPAAA clade</taxon>
        <taxon>Hologalegina</taxon>
        <taxon>IRL clade</taxon>
        <taxon>Fabeae</taxon>
        <taxon>Lathyrus</taxon>
    </lineage>
</organism>
<dbReference type="SUPFAM" id="SSF103481">
    <property type="entry name" value="Multidrug resistance efflux transporter EmrE"/>
    <property type="match status" value="2"/>
</dbReference>
<feature type="transmembrane region" description="Helical" evidence="6">
    <location>
        <begin position="136"/>
        <end position="156"/>
    </location>
</feature>
<dbReference type="Proteomes" id="UP001058974">
    <property type="component" value="Chromosome 2"/>
</dbReference>
<dbReference type="AlphaFoldDB" id="A0A9D4YCF7"/>
<protein>
    <recommendedName>
        <fullName evidence="6">WAT1-related protein</fullName>
    </recommendedName>
</protein>
<feature type="transmembrane region" description="Helical" evidence="6">
    <location>
        <begin position="216"/>
        <end position="237"/>
    </location>
</feature>
<feature type="non-terminal residue" evidence="8">
    <location>
        <position position="352"/>
    </location>
</feature>
<dbReference type="EMBL" id="JAMSHJ010000002">
    <property type="protein sequence ID" value="KAI5437027.1"/>
    <property type="molecule type" value="Genomic_DNA"/>
</dbReference>